<dbReference type="AlphaFoldDB" id="A0AAV6Y7X3"/>
<accession>A0AAV6Y7X3</accession>
<comment type="caution">
    <text evidence="3">The sequence shown here is derived from an EMBL/GenBank/DDBJ whole genome shotgun (WGS) entry which is preliminary data.</text>
</comment>
<dbReference type="InterPro" id="IPR041800">
    <property type="entry name" value="ASCC2_CUE"/>
</dbReference>
<dbReference type="PANTHER" id="PTHR21494">
    <property type="entry name" value="ACTIVATING SIGNAL COINTEGRATOR 1 COMPLEX SUBUNIT 2 ASC-1 COMPLEX SUBUNIT P100"/>
    <property type="match status" value="1"/>
</dbReference>
<feature type="compositionally biased region" description="Gly residues" evidence="1">
    <location>
        <begin position="806"/>
        <end position="815"/>
    </location>
</feature>
<dbReference type="InterPro" id="IPR009060">
    <property type="entry name" value="UBA-like_sf"/>
</dbReference>
<proteinExistence type="predicted"/>
<dbReference type="Proteomes" id="UP000826271">
    <property type="component" value="Unassembled WGS sequence"/>
</dbReference>
<reference evidence="3" key="1">
    <citation type="submission" date="2019-10" db="EMBL/GenBank/DDBJ databases">
        <authorList>
            <person name="Zhang R."/>
            <person name="Pan Y."/>
            <person name="Wang J."/>
            <person name="Ma R."/>
            <person name="Yu S."/>
        </authorList>
    </citation>
    <scope>NUCLEOTIDE SEQUENCE</scope>
    <source>
        <strain evidence="3">LA-IB0</strain>
        <tissue evidence="3">Leaf</tissue>
    </source>
</reference>
<feature type="compositionally biased region" description="Low complexity" evidence="1">
    <location>
        <begin position="639"/>
        <end position="649"/>
    </location>
</feature>
<evidence type="ECO:0000313" key="3">
    <source>
        <dbReference type="EMBL" id="KAG8390959.1"/>
    </source>
</evidence>
<dbReference type="PANTHER" id="PTHR21494:SF0">
    <property type="entry name" value="ACTIVATING SIGNAL COINTEGRATOR 1 COMPLEX SUBUNIT 2"/>
    <property type="match status" value="1"/>
</dbReference>
<evidence type="ECO:0000259" key="2">
    <source>
        <dbReference type="PROSITE" id="PS51140"/>
    </source>
</evidence>
<evidence type="ECO:0000313" key="4">
    <source>
        <dbReference type="Proteomes" id="UP000826271"/>
    </source>
</evidence>
<evidence type="ECO:0000256" key="1">
    <source>
        <dbReference type="SAM" id="MobiDB-lite"/>
    </source>
</evidence>
<name>A0AAV6Y7X3_9LAMI</name>
<gene>
    <name evidence="3" type="ORF">BUALT_Bualt01G0137700</name>
</gene>
<dbReference type="Gene3D" id="1.10.8.10">
    <property type="entry name" value="DNA helicase RuvA subunit, C-terminal domain"/>
    <property type="match status" value="1"/>
</dbReference>
<dbReference type="InterPro" id="IPR003892">
    <property type="entry name" value="CUE"/>
</dbReference>
<feature type="compositionally biased region" description="Polar residues" evidence="1">
    <location>
        <begin position="30"/>
        <end position="55"/>
    </location>
</feature>
<protein>
    <recommendedName>
        <fullName evidence="2">CUE domain-containing protein</fullName>
    </recommendedName>
</protein>
<feature type="region of interest" description="Disordered" evidence="1">
    <location>
        <begin position="604"/>
        <end position="669"/>
    </location>
</feature>
<feature type="region of interest" description="Disordered" evidence="1">
    <location>
        <begin position="795"/>
        <end position="885"/>
    </location>
</feature>
<keyword evidence="4" id="KW-1185">Reference proteome</keyword>
<dbReference type="SMART" id="SM00546">
    <property type="entry name" value="CUE"/>
    <property type="match status" value="1"/>
</dbReference>
<dbReference type="PROSITE" id="PS51140">
    <property type="entry name" value="CUE"/>
    <property type="match status" value="1"/>
</dbReference>
<sequence>MSNRFNNQNRNDHKSSSKTQKKFIPKRDVQNPNSQQTLSNSLRASDSAATNTGDAAMASTSRVRLGENGEWVNKAFASGNFVIYLPQDEAVAAGLGPEEGGLDPVESQRVVDLLNRELSRLLKLHPKHFWTEGCYSSSFSSAFLYTFVLATDGSLYDFLESFLKFRSRWYDFPHRGVRGIVAGVIVGEFELCRRVFMVLYRLSSNRDPGAKVADTLSPKDHAALLQDKKLLDLPKLLDICAVYGDENEDLTRILVMNAIKAQPYIQDDFPVLMSHFLNIVQTMHQRCSSTLEVLLSSGGNQDQGSSRLHFDYLEVMDFINDAVVSMDSFVNAYKHSAVFFSSPVETSYGNEELITTLARLHDSLLPSLLRGFRIILGTEEKRNKEISDDLLSNVFISLKMLSTRVAKFGWKLLYFCYLSDEAFESSFTPPVSMKMFPANVEDPVVRADIIIQSIRELSGDYLHVPGARTWGTLLHNIEKNHNIMSRIELLQKKGWISIDDEQLQFLSGIMTSPPQTDTRLKTSASFPVTNHKMQADEDTAIIESKISQIKELFPDYGRGFLVACLEAYNHDAEEVIQRILENTLHEELQSLDISLDKIPLSKSASSVNNSKYDKGKGKLVEPTLPPPVVVGPTALKNQAGASSGSKSSSIGRFVRKNTNDLSESETLNAKREKELEKTAALISQQLEYEDEYDDSFDDLGMSVGDSGLDEPETLGDKIESDGGGGSSSSKWGSRKKPQFYVKDGKNYSYKVDGSVAASNYNEARLLNLAQKETVHGLGRGGNIPFGASKRLTEWKGEQDGEDSDDVGGGRGFGRGNRGRRGRASSSGVKVAESNDDGGDGDEVGGRGERGIGRSGGGRRGRGRNQFIKNRAMSKHLSGLPAHFNS</sequence>
<feature type="region of interest" description="Disordered" evidence="1">
    <location>
        <begin position="695"/>
        <end position="735"/>
    </location>
</feature>
<dbReference type="GO" id="GO:0043130">
    <property type="term" value="F:ubiquitin binding"/>
    <property type="evidence" value="ECO:0007669"/>
    <property type="project" value="InterPro"/>
</dbReference>
<dbReference type="CDD" id="cd14364">
    <property type="entry name" value="CUE_ASCC2"/>
    <property type="match status" value="1"/>
</dbReference>
<dbReference type="Pfam" id="PF02845">
    <property type="entry name" value="CUE"/>
    <property type="match status" value="1"/>
</dbReference>
<dbReference type="InterPro" id="IPR052586">
    <property type="entry name" value="ASCC2"/>
</dbReference>
<dbReference type="EMBL" id="WHWC01000001">
    <property type="protein sequence ID" value="KAG8390959.1"/>
    <property type="molecule type" value="Genomic_DNA"/>
</dbReference>
<feature type="compositionally biased region" description="Acidic residues" evidence="1">
    <location>
        <begin position="833"/>
        <end position="842"/>
    </location>
</feature>
<feature type="domain" description="CUE" evidence="2">
    <location>
        <begin position="541"/>
        <end position="584"/>
    </location>
</feature>
<feature type="region of interest" description="Disordered" evidence="1">
    <location>
        <begin position="1"/>
        <end position="55"/>
    </location>
</feature>
<organism evidence="3 4">
    <name type="scientific">Buddleja alternifolia</name>
    <dbReference type="NCBI Taxonomy" id="168488"/>
    <lineage>
        <taxon>Eukaryota</taxon>
        <taxon>Viridiplantae</taxon>
        <taxon>Streptophyta</taxon>
        <taxon>Embryophyta</taxon>
        <taxon>Tracheophyta</taxon>
        <taxon>Spermatophyta</taxon>
        <taxon>Magnoliopsida</taxon>
        <taxon>eudicotyledons</taxon>
        <taxon>Gunneridae</taxon>
        <taxon>Pentapetalae</taxon>
        <taxon>asterids</taxon>
        <taxon>lamiids</taxon>
        <taxon>Lamiales</taxon>
        <taxon>Scrophulariaceae</taxon>
        <taxon>Buddlejeae</taxon>
        <taxon>Buddleja</taxon>
    </lineage>
</organism>
<dbReference type="SUPFAM" id="SSF46934">
    <property type="entry name" value="UBA-like"/>
    <property type="match status" value="1"/>
</dbReference>